<dbReference type="InterPro" id="IPR023198">
    <property type="entry name" value="PGP-like_dom2"/>
</dbReference>
<dbReference type="Gene3D" id="3.40.50.1000">
    <property type="entry name" value="HAD superfamily/HAD-like"/>
    <property type="match status" value="1"/>
</dbReference>
<accession>U3AHT3</accession>
<dbReference type="EMBL" id="BATB01000003">
    <property type="protein sequence ID" value="GAD54338.1"/>
    <property type="molecule type" value="Genomic_DNA"/>
</dbReference>
<dbReference type="SFLD" id="SFLDG01129">
    <property type="entry name" value="C1.5:_HAD__Beta-PGM__Phosphata"/>
    <property type="match status" value="1"/>
</dbReference>
<comment type="catalytic activity">
    <reaction evidence="3">
        <text>an (S)-2-haloacid + H2O = a (2R)-2-hydroxycarboxylate + a halide anion + H(+)</text>
        <dbReference type="Rhea" id="RHEA:11192"/>
        <dbReference type="ChEBI" id="CHEBI:15377"/>
        <dbReference type="ChEBI" id="CHEBI:15378"/>
        <dbReference type="ChEBI" id="CHEBI:16042"/>
        <dbReference type="ChEBI" id="CHEBI:58314"/>
        <dbReference type="ChEBI" id="CHEBI:137405"/>
        <dbReference type="EC" id="3.8.1.2"/>
    </reaction>
</comment>
<dbReference type="STRING" id="1337093.MBELCI_0390"/>
<protein>
    <recommendedName>
        <fullName evidence="3">(S)-2-haloacid dehalogenase</fullName>
        <ecNumber evidence="3">3.8.1.2</ecNumber>
    </recommendedName>
    <alternativeName>
        <fullName evidence="3">2-haloalkanoic acid dehalogenase</fullName>
    </alternativeName>
    <alternativeName>
        <fullName evidence="3">Halocarboxylic acid halidohydrolase</fullName>
    </alternativeName>
    <alternativeName>
        <fullName evidence="3">L-2-haloacid dehalogenase</fullName>
    </alternativeName>
</protein>
<comment type="similarity">
    <text evidence="1 3">Belongs to the HAD-like hydrolase superfamily. S-2-haloalkanoic acid dehalogenase family.</text>
</comment>
<comment type="function">
    <text evidence="3">Catalyzes the hydrolytic dehalogenation of small (S)-2-haloalkanoic acids to yield the corresponding (R)-2-hydroxyalkanoic acids.</text>
</comment>
<dbReference type="Proteomes" id="UP000016566">
    <property type="component" value="Unassembled WGS sequence"/>
</dbReference>
<dbReference type="AlphaFoldDB" id="U3AHT3"/>
<gene>
    <name evidence="4" type="ORF">MBELCI_0390</name>
</gene>
<evidence type="ECO:0000313" key="5">
    <source>
        <dbReference type="Proteomes" id="UP000016566"/>
    </source>
</evidence>
<dbReference type="OrthoDB" id="7989657at2"/>
<proteinExistence type="inferred from homology"/>
<dbReference type="Pfam" id="PF00702">
    <property type="entry name" value="Hydrolase"/>
    <property type="match status" value="1"/>
</dbReference>
<evidence type="ECO:0000256" key="2">
    <source>
        <dbReference type="ARBA" id="ARBA00022801"/>
    </source>
</evidence>
<dbReference type="InterPro" id="IPR051540">
    <property type="entry name" value="S-2-haloacid_dehalogenase"/>
</dbReference>
<evidence type="ECO:0000256" key="1">
    <source>
        <dbReference type="ARBA" id="ARBA00008106"/>
    </source>
</evidence>
<dbReference type="SUPFAM" id="SSF56784">
    <property type="entry name" value="HAD-like"/>
    <property type="match status" value="1"/>
</dbReference>
<dbReference type="InterPro" id="IPR023214">
    <property type="entry name" value="HAD_sf"/>
</dbReference>
<comment type="caution">
    <text evidence="4">The sequence shown here is derived from an EMBL/GenBank/DDBJ whole genome shotgun (WGS) entry which is preliminary data.</text>
</comment>
<dbReference type="PANTHER" id="PTHR43316">
    <property type="entry name" value="HYDROLASE, HALOACID DELAHOGENASE-RELATED"/>
    <property type="match status" value="1"/>
</dbReference>
<dbReference type="SFLD" id="SFLDS00003">
    <property type="entry name" value="Haloacid_Dehalogenase"/>
    <property type="match status" value="1"/>
</dbReference>
<dbReference type="GO" id="GO:0018784">
    <property type="term" value="F:(S)-2-haloacid dehalogenase activity"/>
    <property type="evidence" value="ECO:0007669"/>
    <property type="project" value="UniProtKB-UniRule"/>
</dbReference>
<dbReference type="PRINTS" id="PR00413">
    <property type="entry name" value="HADHALOGNASE"/>
</dbReference>
<dbReference type="eggNOG" id="COG1011">
    <property type="taxonomic scope" value="Bacteria"/>
</dbReference>
<dbReference type="NCBIfam" id="TIGR01493">
    <property type="entry name" value="HAD-SF-IA-v2"/>
    <property type="match status" value="1"/>
</dbReference>
<dbReference type="InterPro" id="IPR006328">
    <property type="entry name" value="2-HAD"/>
</dbReference>
<dbReference type="InterPro" id="IPR036412">
    <property type="entry name" value="HAD-like_sf"/>
</dbReference>
<organism evidence="4 5">
    <name type="scientific">Limimaricola cinnabarinus LL-001</name>
    <dbReference type="NCBI Taxonomy" id="1337093"/>
    <lineage>
        <taxon>Bacteria</taxon>
        <taxon>Pseudomonadati</taxon>
        <taxon>Pseudomonadota</taxon>
        <taxon>Alphaproteobacteria</taxon>
        <taxon>Rhodobacterales</taxon>
        <taxon>Paracoccaceae</taxon>
        <taxon>Limimaricola</taxon>
    </lineage>
</organism>
<keyword evidence="2 3" id="KW-0378">Hydrolase</keyword>
<dbReference type="RefSeq" id="WP_021692447.1">
    <property type="nucleotide sequence ID" value="NZ_BATB01000003.1"/>
</dbReference>
<evidence type="ECO:0000256" key="3">
    <source>
        <dbReference type="RuleBase" id="RU368077"/>
    </source>
</evidence>
<sequence>MPRPDAIAFDAVETLFSLEKLRPRMEQAGLESYQLESWFAQMLRDAFALGALDIYRPFREVAEATLDVMMTAKGIGRRAERIEAILSGFTELDAEPDVKPAMQAVARAGVPIATVTNGSEKVTRALIERNGLSELVSQVISVDEVGHWKPVARVYHHAAARIGVPPERLALVAAHGWDVQGARSAGLVTGYVARKSKPRSAVMAEADVEAASLPEVVEGLLNA</sequence>
<dbReference type="Gene3D" id="1.10.150.240">
    <property type="entry name" value="Putative phosphatase, domain 2"/>
    <property type="match status" value="1"/>
</dbReference>
<dbReference type="InterPro" id="IPR006439">
    <property type="entry name" value="HAD-SF_hydro_IA"/>
</dbReference>
<dbReference type="EC" id="3.8.1.2" evidence="3"/>
<reference evidence="4" key="1">
    <citation type="journal article" date="2013" name="Genome Announc.">
        <title>Draft Genome Sequence of Loktanella cinnabarina LL-001T, Isolated from Deep-Sea Floor Sediment.</title>
        <authorList>
            <person name="Nishi S."/>
            <person name="Tsubouchi T."/>
            <person name="Takaki Y."/>
            <person name="Koyanagi R."/>
            <person name="Satoh N."/>
            <person name="Maruyama T."/>
            <person name="Hatada Y."/>
        </authorList>
    </citation>
    <scope>NUCLEOTIDE SEQUENCE [LARGE SCALE GENOMIC DNA]</scope>
    <source>
        <strain evidence="4">LL-001</strain>
    </source>
</reference>
<dbReference type="PANTHER" id="PTHR43316:SF3">
    <property type="entry name" value="HALOACID DEHALOGENASE, TYPE II (AFU_ORTHOLOGUE AFUA_2G07750)-RELATED"/>
    <property type="match status" value="1"/>
</dbReference>
<evidence type="ECO:0000313" key="4">
    <source>
        <dbReference type="EMBL" id="GAD54338.1"/>
    </source>
</evidence>
<name>U3AHT3_9RHOB</name>
<dbReference type="NCBIfam" id="TIGR01428">
    <property type="entry name" value="HAD_type_II"/>
    <property type="match status" value="1"/>
</dbReference>
<keyword evidence="5" id="KW-1185">Reference proteome</keyword>